<dbReference type="Pfam" id="PF13692">
    <property type="entry name" value="Glyco_trans_1_4"/>
    <property type="match status" value="1"/>
</dbReference>
<dbReference type="Gene3D" id="3.40.50.2000">
    <property type="entry name" value="Glycogen Phosphorylase B"/>
    <property type="match status" value="2"/>
</dbReference>
<dbReference type="PANTHER" id="PTHR45947">
    <property type="entry name" value="SULFOQUINOVOSYL TRANSFERASE SQD2"/>
    <property type="match status" value="1"/>
</dbReference>
<feature type="domain" description="Glycosyltransferase subfamily 4-like N-terminal" evidence="3">
    <location>
        <begin position="21"/>
        <end position="179"/>
    </location>
</feature>
<keyword evidence="5" id="KW-1185">Reference proteome</keyword>
<keyword evidence="2 4" id="KW-0808">Transferase</keyword>
<name>A0ABV9B3P5_9ACTN</name>
<dbReference type="EC" id="2.4.-.-" evidence="4"/>
<evidence type="ECO:0000313" key="5">
    <source>
        <dbReference type="Proteomes" id="UP001595839"/>
    </source>
</evidence>
<proteinExistence type="predicted"/>
<comment type="caution">
    <text evidence="4">The sequence shown here is derived from an EMBL/GenBank/DDBJ whole genome shotgun (WGS) entry which is preliminary data.</text>
</comment>
<keyword evidence="1 4" id="KW-0328">Glycosyltransferase</keyword>
<dbReference type="SUPFAM" id="SSF53756">
    <property type="entry name" value="UDP-Glycosyltransferase/glycogen phosphorylase"/>
    <property type="match status" value="1"/>
</dbReference>
<evidence type="ECO:0000256" key="1">
    <source>
        <dbReference type="ARBA" id="ARBA00022676"/>
    </source>
</evidence>
<evidence type="ECO:0000259" key="3">
    <source>
        <dbReference type="Pfam" id="PF13439"/>
    </source>
</evidence>
<evidence type="ECO:0000256" key="2">
    <source>
        <dbReference type="ARBA" id="ARBA00022679"/>
    </source>
</evidence>
<dbReference type="PANTHER" id="PTHR45947:SF3">
    <property type="entry name" value="SULFOQUINOVOSYL TRANSFERASE SQD2"/>
    <property type="match status" value="1"/>
</dbReference>
<dbReference type="RefSeq" id="WP_381170631.1">
    <property type="nucleotide sequence ID" value="NZ_JBHSFK010000047.1"/>
</dbReference>
<accession>A0ABV9B3P5</accession>
<dbReference type="Proteomes" id="UP001595839">
    <property type="component" value="Unassembled WGS sequence"/>
</dbReference>
<dbReference type="EMBL" id="JBHSFK010000047">
    <property type="protein sequence ID" value="MFC4506779.1"/>
    <property type="molecule type" value="Genomic_DNA"/>
</dbReference>
<reference evidence="5" key="1">
    <citation type="journal article" date="2019" name="Int. J. Syst. Evol. Microbiol.">
        <title>The Global Catalogue of Microorganisms (GCM) 10K type strain sequencing project: providing services to taxonomists for standard genome sequencing and annotation.</title>
        <authorList>
            <consortium name="The Broad Institute Genomics Platform"/>
            <consortium name="The Broad Institute Genome Sequencing Center for Infectious Disease"/>
            <person name="Wu L."/>
            <person name="Ma J."/>
        </authorList>
    </citation>
    <scope>NUCLEOTIDE SEQUENCE [LARGE SCALE GENOMIC DNA]</scope>
    <source>
        <strain evidence="5">CGMCC 4.7177</strain>
    </source>
</reference>
<evidence type="ECO:0000313" key="4">
    <source>
        <dbReference type="EMBL" id="MFC4506779.1"/>
    </source>
</evidence>
<sequence>MHQPEPDVGTRVLHLTQPVDGGVPRVVTDLARAQLAAGFQVTVACPDSALAGELRSLGAEVRRWEATRSPGPSLPGEVRRLARLLDEVRPALVHAHSAKAGLAGRLAVRGRIPTVFQPHAWSFEAVGGTTAALALRWERFGARWTARTVCVSEAERATGERAGISGRWSVVPNGIDTERFSPGTANNADSADVPEAAGPLVVCVGRLCRQKGQDVLLRAWPDVVRQVPGARLALVGDGPDGERLRAGAPESVAFVGAVADSVPWYRAADLVVLPSRWEGMALAPLEALACGRPVVVTDVDGARESLPDALVPHCLVPSENPAALAGAVTGLLSDTALRTSLGDQGRRYVQSTHDVRHMAEAVADVYRELLGPTPKPPVVPTECRESIHS</sequence>
<gene>
    <name evidence="4" type="ORF">ACFPIH_46295</name>
</gene>
<organism evidence="4 5">
    <name type="scientific">Streptomyces vulcanius</name>
    <dbReference type="NCBI Taxonomy" id="1441876"/>
    <lineage>
        <taxon>Bacteria</taxon>
        <taxon>Bacillati</taxon>
        <taxon>Actinomycetota</taxon>
        <taxon>Actinomycetes</taxon>
        <taxon>Kitasatosporales</taxon>
        <taxon>Streptomycetaceae</taxon>
        <taxon>Streptomyces</taxon>
    </lineage>
</organism>
<protein>
    <submittedName>
        <fullName evidence="4">Glycosyltransferase</fullName>
        <ecNumber evidence="4">2.4.-.-</ecNumber>
    </submittedName>
</protein>
<dbReference type="InterPro" id="IPR050194">
    <property type="entry name" value="Glycosyltransferase_grp1"/>
</dbReference>
<dbReference type="GO" id="GO:0016757">
    <property type="term" value="F:glycosyltransferase activity"/>
    <property type="evidence" value="ECO:0007669"/>
    <property type="project" value="UniProtKB-KW"/>
</dbReference>
<dbReference type="InterPro" id="IPR028098">
    <property type="entry name" value="Glyco_trans_4-like_N"/>
</dbReference>
<dbReference type="Pfam" id="PF13439">
    <property type="entry name" value="Glyco_transf_4"/>
    <property type="match status" value="1"/>
</dbReference>